<name>A0ABT5BSH6_9BACT</name>
<protein>
    <submittedName>
        <fullName evidence="1">Type VI secretion system contractile sheath small subunit</fullName>
    </submittedName>
</protein>
<sequence length="166" mass="18639">MSGSKEGSVAPKERVNITYKPATGNAKEDVELPLKLLMLGDYTQRPDPRPLEDRKPINVDKDNFQKVMSEQKLALTFNVKDVLSEQENSELTVNLKFRRLSDMEPEAIANQVPELKKLLDLRAALTALKGPLGNEKAFRNKIQQILSDPAQRNKIVSELGLDKEGE</sequence>
<dbReference type="PANTHER" id="PTHR35850">
    <property type="entry name" value="CYTOPLASMIC PROTEIN-RELATED"/>
    <property type="match status" value="1"/>
</dbReference>
<dbReference type="InterPro" id="IPR008312">
    <property type="entry name" value="T6SS_TssB1"/>
</dbReference>
<dbReference type="RefSeq" id="WP_272093886.1">
    <property type="nucleotide sequence ID" value="NZ_JAQNDK010000001.1"/>
</dbReference>
<evidence type="ECO:0000313" key="2">
    <source>
        <dbReference type="Proteomes" id="UP001217485"/>
    </source>
</evidence>
<dbReference type="PANTHER" id="PTHR35850:SF2">
    <property type="entry name" value="TYPE VI SECRETION SYSTEM CONTRACTILE SHEATH SMALL SUBUNIT"/>
    <property type="match status" value="1"/>
</dbReference>
<dbReference type="PIRSF" id="PIRSF028301">
    <property type="entry name" value="UCP028301"/>
    <property type="match status" value="1"/>
</dbReference>
<proteinExistence type="predicted"/>
<keyword evidence="2" id="KW-1185">Reference proteome</keyword>
<dbReference type="Proteomes" id="UP001217485">
    <property type="component" value="Unassembled WGS sequence"/>
</dbReference>
<dbReference type="EMBL" id="JAQNDK010000001">
    <property type="protein sequence ID" value="MDC0677116.1"/>
    <property type="molecule type" value="Genomic_DNA"/>
</dbReference>
<gene>
    <name evidence="1" type="primary">tssB</name>
    <name evidence="1" type="ORF">POL72_05140</name>
</gene>
<dbReference type="Pfam" id="PF05591">
    <property type="entry name" value="T6SS_VipA"/>
    <property type="match status" value="1"/>
</dbReference>
<reference evidence="1 2" key="1">
    <citation type="submission" date="2023-01" db="EMBL/GenBank/DDBJ databases">
        <title>Minimal conservation of predation-associated metabolite biosynthetic gene clusters underscores biosynthetic potential of Myxococcota including descriptions for ten novel species: Archangium lansinium sp. nov., Myxococcus landrumus sp. nov., Nannocystis bai.</title>
        <authorList>
            <person name="Ahearne A."/>
            <person name="Stevens C."/>
            <person name="Dowd S."/>
        </authorList>
    </citation>
    <scope>NUCLEOTIDE SEQUENCE [LARGE SCALE GENOMIC DNA]</scope>
    <source>
        <strain evidence="1 2">WIWO2</strain>
    </source>
</reference>
<dbReference type="NCBIfam" id="TIGR03358">
    <property type="entry name" value="VI_chp_5"/>
    <property type="match status" value="1"/>
</dbReference>
<comment type="caution">
    <text evidence="1">The sequence shown here is derived from an EMBL/GenBank/DDBJ whole genome shotgun (WGS) entry which is preliminary data.</text>
</comment>
<evidence type="ECO:0000313" key="1">
    <source>
        <dbReference type="EMBL" id="MDC0677116.1"/>
    </source>
</evidence>
<accession>A0ABT5BSH6</accession>
<organism evidence="1 2">
    <name type="scientific">Sorangium atrum</name>
    <dbReference type="NCBI Taxonomy" id="2995308"/>
    <lineage>
        <taxon>Bacteria</taxon>
        <taxon>Pseudomonadati</taxon>
        <taxon>Myxococcota</taxon>
        <taxon>Polyangia</taxon>
        <taxon>Polyangiales</taxon>
        <taxon>Polyangiaceae</taxon>
        <taxon>Sorangium</taxon>
    </lineage>
</organism>